<dbReference type="AlphaFoldDB" id="A0A4U0TVE2"/>
<evidence type="ECO:0000259" key="4">
    <source>
        <dbReference type="Pfam" id="PF08241"/>
    </source>
</evidence>
<dbReference type="Proteomes" id="UP000308549">
    <property type="component" value="Unassembled WGS sequence"/>
</dbReference>
<evidence type="ECO:0000313" key="5">
    <source>
        <dbReference type="EMBL" id="TKA26321.1"/>
    </source>
</evidence>
<dbReference type="GO" id="GO:0032259">
    <property type="term" value="P:methylation"/>
    <property type="evidence" value="ECO:0007669"/>
    <property type="project" value="UniProtKB-KW"/>
</dbReference>
<name>A0A4U0TVE2_9PEZI</name>
<dbReference type="EMBL" id="NAJL01000029">
    <property type="protein sequence ID" value="TKA26321.1"/>
    <property type="molecule type" value="Genomic_DNA"/>
</dbReference>
<reference evidence="5 6" key="1">
    <citation type="submission" date="2017-03" db="EMBL/GenBank/DDBJ databases">
        <title>Genomes of endolithic fungi from Antarctica.</title>
        <authorList>
            <person name="Coleine C."/>
            <person name="Masonjones S."/>
            <person name="Stajich J.E."/>
        </authorList>
    </citation>
    <scope>NUCLEOTIDE SEQUENCE [LARGE SCALE GENOMIC DNA]</scope>
    <source>
        <strain evidence="5 6">CCFEE 6315</strain>
    </source>
</reference>
<proteinExistence type="inferred from homology"/>
<dbReference type="InterPro" id="IPR051052">
    <property type="entry name" value="Diverse_substrate_MTase"/>
</dbReference>
<keyword evidence="2" id="KW-0489">Methyltransferase</keyword>
<sequence>MAQQSGINDLAQMGFAKSTAYDQHRPGYSTTATDQLLKQIRVAGTKPARILDLAAGTGKFTENLVGRGEGFEVIAVEPHDGMREVLAKKQLPGVTVREGTADSLPLEDDSVDAITVAQAFHWFATKDVLKELHRVLKPHGALGLLWNIEDYNAPRDHEAATPWEAKIQDLTWSFDDKEPRFRHLQWRKVFDEQSKSTPLSLIIASEQYFSLPLGEYQEPFTTWLPKEKVWERYSTISHIAVLEGEARERTYKTFIDAINGPEVEVNDKGEVAVHGNTFVVWTTKIPEDGRGSLTDVERPGA</sequence>
<comment type="caution">
    <text evidence="5">The sequence shown here is derived from an EMBL/GenBank/DDBJ whole genome shotgun (WGS) entry which is preliminary data.</text>
</comment>
<evidence type="ECO:0000313" key="6">
    <source>
        <dbReference type="Proteomes" id="UP000308549"/>
    </source>
</evidence>
<keyword evidence="3" id="KW-0808">Transferase</keyword>
<dbReference type="PANTHER" id="PTHR44942">
    <property type="entry name" value="METHYLTRANSF_11 DOMAIN-CONTAINING PROTEIN"/>
    <property type="match status" value="1"/>
</dbReference>
<feature type="domain" description="Methyltransferase type 11" evidence="4">
    <location>
        <begin position="51"/>
        <end position="142"/>
    </location>
</feature>
<dbReference type="OrthoDB" id="10027013at2759"/>
<dbReference type="Gene3D" id="3.40.50.150">
    <property type="entry name" value="Vaccinia Virus protein VP39"/>
    <property type="match status" value="1"/>
</dbReference>
<dbReference type="InterPro" id="IPR029063">
    <property type="entry name" value="SAM-dependent_MTases_sf"/>
</dbReference>
<accession>A0A4U0TVE2</accession>
<organism evidence="5 6">
    <name type="scientific">Salinomyces thailandicus</name>
    <dbReference type="NCBI Taxonomy" id="706561"/>
    <lineage>
        <taxon>Eukaryota</taxon>
        <taxon>Fungi</taxon>
        <taxon>Dikarya</taxon>
        <taxon>Ascomycota</taxon>
        <taxon>Pezizomycotina</taxon>
        <taxon>Dothideomycetes</taxon>
        <taxon>Dothideomycetidae</taxon>
        <taxon>Mycosphaerellales</taxon>
        <taxon>Teratosphaeriaceae</taxon>
        <taxon>Salinomyces</taxon>
    </lineage>
</organism>
<protein>
    <recommendedName>
        <fullName evidence="4">Methyltransferase type 11 domain-containing protein</fullName>
    </recommendedName>
</protein>
<evidence type="ECO:0000256" key="3">
    <source>
        <dbReference type="ARBA" id="ARBA00022679"/>
    </source>
</evidence>
<keyword evidence="6" id="KW-1185">Reference proteome</keyword>
<dbReference type="CDD" id="cd02440">
    <property type="entry name" value="AdoMet_MTases"/>
    <property type="match status" value="1"/>
</dbReference>
<dbReference type="SUPFAM" id="SSF53335">
    <property type="entry name" value="S-adenosyl-L-methionine-dependent methyltransferases"/>
    <property type="match status" value="1"/>
</dbReference>
<evidence type="ECO:0000256" key="1">
    <source>
        <dbReference type="ARBA" id="ARBA00008361"/>
    </source>
</evidence>
<evidence type="ECO:0000256" key="2">
    <source>
        <dbReference type="ARBA" id="ARBA00022603"/>
    </source>
</evidence>
<gene>
    <name evidence="5" type="ORF">B0A50_05100</name>
</gene>
<comment type="similarity">
    <text evidence="1">Belongs to the methyltransferase superfamily.</text>
</comment>
<dbReference type="Pfam" id="PF08241">
    <property type="entry name" value="Methyltransf_11"/>
    <property type="match status" value="1"/>
</dbReference>
<dbReference type="GO" id="GO:0008757">
    <property type="term" value="F:S-adenosylmethionine-dependent methyltransferase activity"/>
    <property type="evidence" value="ECO:0007669"/>
    <property type="project" value="InterPro"/>
</dbReference>
<dbReference type="InterPro" id="IPR013216">
    <property type="entry name" value="Methyltransf_11"/>
</dbReference>
<dbReference type="PANTHER" id="PTHR44942:SF4">
    <property type="entry name" value="METHYLTRANSFERASE TYPE 11 DOMAIN-CONTAINING PROTEIN"/>
    <property type="match status" value="1"/>
</dbReference>